<proteinExistence type="predicted"/>
<protein>
    <submittedName>
        <fullName evidence="1">Uncharacterized protein</fullName>
    </submittedName>
</protein>
<organism evidence="1 2">
    <name type="scientific">Novipirellula rosea</name>
    <dbReference type="NCBI Taxonomy" id="1031540"/>
    <lineage>
        <taxon>Bacteria</taxon>
        <taxon>Pseudomonadati</taxon>
        <taxon>Planctomycetota</taxon>
        <taxon>Planctomycetia</taxon>
        <taxon>Pirellulales</taxon>
        <taxon>Pirellulaceae</taxon>
        <taxon>Novipirellula</taxon>
    </lineage>
</organism>
<dbReference type="EMBL" id="BAABGA010000035">
    <property type="protein sequence ID" value="GAA4454244.1"/>
    <property type="molecule type" value="Genomic_DNA"/>
</dbReference>
<keyword evidence="2" id="KW-1185">Reference proteome</keyword>
<name>A0ABP8MSD5_9BACT</name>
<dbReference type="Proteomes" id="UP001500840">
    <property type="component" value="Unassembled WGS sequence"/>
</dbReference>
<sequence length="80" mass="9477">MEAPTRNGGKVRFRWAFWIAARLERWNDNEELVAMVSIERRIHGSGVSLHRETQPEPFFRAGNYGYRKSEMEPNLVRRQS</sequence>
<evidence type="ECO:0000313" key="1">
    <source>
        <dbReference type="EMBL" id="GAA4454244.1"/>
    </source>
</evidence>
<evidence type="ECO:0000313" key="2">
    <source>
        <dbReference type="Proteomes" id="UP001500840"/>
    </source>
</evidence>
<reference evidence="2" key="1">
    <citation type="journal article" date="2019" name="Int. J. Syst. Evol. Microbiol.">
        <title>The Global Catalogue of Microorganisms (GCM) 10K type strain sequencing project: providing services to taxonomists for standard genome sequencing and annotation.</title>
        <authorList>
            <consortium name="The Broad Institute Genomics Platform"/>
            <consortium name="The Broad Institute Genome Sequencing Center for Infectious Disease"/>
            <person name="Wu L."/>
            <person name="Ma J."/>
        </authorList>
    </citation>
    <scope>NUCLEOTIDE SEQUENCE [LARGE SCALE GENOMIC DNA]</scope>
    <source>
        <strain evidence="2">JCM 17759</strain>
    </source>
</reference>
<comment type="caution">
    <text evidence="1">The sequence shown here is derived from an EMBL/GenBank/DDBJ whole genome shotgun (WGS) entry which is preliminary data.</text>
</comment>
<accession>A0ABP8MSD5</accession>
<gene>
    <name evidence="1" type="ORF">GCM10023156_26370</name>
</gene>